<dbReference type="PANTHER" id="PTHR21666:SF263">
    <property type="entry name" value="MUREIN HYDROLASE ACTIVATOR NLPD"/>
    <property type="match status" value="1"/>
</dbReference>
<dbReference type="SUPFAM" id="SSF51261">
    <property type="entry name" value="Duplicated hybrid motif"/>
    <property type="match status" value="1"/>
</dbReference>
<dbReference type="Pfam" id="PF01551">
    <property type="entry name" value="Peptidase_M23"/>
    <property type="match status" value="1"/>
</dbReference>
<dbReference type="CDD" id="cd00118">
    <property type="entry name" value="LysM"/>
    <property type="match status" value="2"/>
</dbReference>
<dbReference type="AlphaFoldDB" id="A0A2W5F4Y5"/>
<feature type="compositionally biased region" description="Polar residues" evidence="2">
    <location>
        <begin position="40"/>
        <end position="51"/>
    </location>
</feature>
<dbReference type="GO" id="GO:0004222">
    <property type="term" value="F:metalloendopeptidase activity"/>
    <property type="evidence" value="ECO:0007669"/>
    <property type="project" value="TreeGrafter"/>
</dbReference>
<dbReference type="InterPro" id="IPR016047">
    <property type="entry name" value="M23ase_b-sheet_dom"/>
</dbReference>
<gene>
    <name evidence="5" type="ORF">DI595_13740</name>
</gene>
<dbReference type="InterPro" id="IPR036779">
    <property type="entry name" value="LysM_dom_sf"/>
</dbReference>
<evidence type="ECO:0000256" key="3">
    <source>
        <dbReference type="SAM" id="SignalP"/>
    </source>
</evidence>
<name>A0A2W5F4Y5_9HYPH</name>
<feature type="chain" id="PRO_5015940640" evidence="3">
    <location>
        <begin position="29"/>
        <end position="537"/>
    </location>
</feature>
<organism evidence="5 6">
    <name type="scientific">Agrobacterium fabrum</name>
    <dbReference type="NCBI Taxonomy" id="1176649"/>
    <lineage>
        <taxon>Bacteria</taxon>
        <taxon>Pseudomonadati</taxon>
        <taxon>Pseudomonadota</taxon>
        <taxon>Alphaproteobacteria</taxon>
        <taxon>Hyphomicrobiales</taxon>
        <taxon>Rhizobiaceae</taxon>
        <taxon>Rhizobium/Agrobacterium group</taxon>
        <taxon>Agrobacterium</taxon>
        <taxon>Agrobacterium tumefaciens complex</taxon>
    </lineage>
</organism>
<proteinExistence type="inferred from homology"/>
<dbReference type="InterPro" id="IPR050570">
    <property type="entry name" value="Cell_wall_metabolism_enzyme"/>
</dbReference>
<dbReference type="PROSITE" id="PS51257">
    <property type="entry name" value="PROKAR_LIPOPROTEIN"/>
    <property type="match status" value="1"/>
</dbReference>
<feature type="signal peptide" evidence="3">
    <location>
        <begin position="1"/>
        <end position="28"/>
    </location>
</feature>
<evidence type="ECO:0000313" key="5">
    <source>
        <dbReference type="EMBL" id="PZP49344.1"/>
    </source>
</evidence>
<evidence type="ECO:0000256" key="2">
    <source>
        <dbReference type="SAM" id="MobiDB-lite"/>
    </source>
</evidence>
<dbReference type="EMBL" id="QFOL01000163">
    <property type="protein sequence ID" value="PZP49344.1"/>
    <property type="molecule type" value="Genomic_DNA"/>
</dbReference>
<dbReference type="Gene3D" id="2.70.70.10">
    <property type="entry name" value="Glucose Permease (Domain IIA)"/>
    <property type="match status" value="1"/>
</dbReference>
<feature type="domain" description="LysM" evidence="4">
    <location>
        <begin position="186"/>
        <end position="230"/>
    </location>
</feature>
<feature type="domain" description="LysM" evidence="4">
    <location>
        <begin position="298"/>
        <end position="341"/>
    </location>
</feature>
<evidence type="ECO:0000259" key="4">
    <source>
        <dbReference type="PROSITE" id="PS51782"/>
    </source>
</evidence>
<comment type="similarity">
    <text evidence="1">Belongs to the E.coli NlpD/Haemophilus LppB family.</text>
</comment>
<comment type="caution">
    <text evidence="5">The sequence shown here is derived from an EMBL/GenBank/DDBJ whole genome shotgun (WGS) entry which is preliminary data.</text>
</comment>
<evidence type="ECO:0000256" key="1">
    <source>
        <dbReference type="ARBA" id="ARBA00038420"/>
    </source>
</evidence>
<feature type="compositionally biased region" description="Low complexity" evidence="2">
    <location>
        <begin position="143"/>
        <end position="163"/>
    </location>
</feature>
<feature type="region of interest" description="Disordered" evidence="2">
    <location>
        <begin position="277"/>
        <end position="299"/>
    </location>
</feature>
<evidence type="ECO:0000313" key="6">
    <source>
        <dbReference type="Proteomes" id="UP000249769"/>
    </source>
</evidence>
<dbReference type="InterPro" id="IPR018392">
    <property type="entry name" value="LysM"/>
</dbReference>
<dbReference type="InterPro" id="IPR011055">
    <property type="entry name" value="Dup_hybrid_motif"/>
</dbReference>
<reference evidence="5 6" key="1">
    <citation type="submission" date="2017-08" db="EMBL/GenBank/DDBJ databases">
        <title>Infants hospitalized years apart are colonized by the same room-sourced microbial strains.</title>
        <authorList>
            <person name="Brooks B."/>
            <person name="Olm M.R."/>
            <person name="Firek B.A."/>
            <person name="Baker R."/>
            <person name="Thomas B.C."/>
            <person name="Morowitz M.J."/>
            <person name="Banfield J.F."/>
        </authorList>
    </citation>
    <scope>NUCLEOTIDE SEQUENCE [LARGE SCALE GENOMIC DNA]</scope>
    <source>
        <strain evidence="5">S2_009_000_R2_73</strain>
    </source>
</reference>
<feature type="region of interest" description="Disordered" evidence="2">
    <location>
        <begin position="95"/>
        <end position="163"/>
    </location>
</feature>
<keyword evidence="3" id="KW-0732">Signal</keyword>
<dbReference type="PROSITE" id="PS51782">
    <property type="entry name" value="LYSM"/>
    <property type="match status" value="2"/>
</dbReference>
<dbReference type="PANTHER" id="PTHR21666">
    <property type="entry name" value="PEPTIDASE-RELATED"/>
    <property type="match status" value="1"/>
</dbReference>
<dbReference type="Gene3D" id="3.10.350.10">
    <property type="entry name" value="LysM domain"/>
    <property type="match status" value="2"/>
</dbReference>
<feature type="compositionally biased region" description="Polar residues" evidence="2">
    <location>
        <begin position="104"/>
        <end position="121"/>
    </location>
</feature>
<sequence>MRMRHSSKIGKSVAKMFAAALLASVATGCSSDASRFSGLFSSGPDQMTTASIPARQGGGAYGQAPVPQGDMNGGYASAAPQGGYANQNMAGNSYPQSGGYGGVQPSTARASASPVQRSELSAPTAVASRDPSTRNEAMAQPFPSAQRQAQPSLAAPAQQAAAPVTDNLTTATVRPDRNGWHTDGASSVTLRPGESIATLSNRYGVPEKELLRVNGLKTASSAQAGQSILIPKFGQVRNAAKDAAGNIALNRNGDQPTPLRGPEGNVAVLPSQAAVRDKVSSEAGKLTPPGGKPLPPSGGYKVQPGDSLAKIARENGVSVAALKAANGLTNESIRIGQTLAMPGAGTDGIKTASVPAKETVAAKPVETASIKPEPYKAPAAATAAAAPAAPATASVGDIEKKADMASVAPESTGIGKYRWPVRGAVINSFGDNVDGSRNDGINISVPEGTPIKAAENGVVIYAGNGLKQLGNTVLVRHDDGKVTVYGNAANLDVQRGQKVQRGQTIATSGMTGSAKRPQVHFEVRKDATPVNPSSFLE</sequence>
<accession>A0A2W5F4Y5</accession>
<feature type="region of interest" description="Disordered" evidence="2">
    <location>
        <begin position="40"/>
        <end position="77"/>
    </location>
</feature>
<protein>
    <submittedName>
        <fullName evidence="5">Peptidoglycan-binding protein</fullName>
    </submittedName>
</protein>
<dbReference type="SMART" id="SM00257">
    <property type="entry name" value="LysM"/>
    <property type="match status" value="2"/>
</dbReference>
<dbReference type="Pfam" id="PF01476">
    <property type="entry name" value="LysM"/>
    <property type="match status" value="2"/>
</dbReference>
<dbReference type="Proteomes" id="UP000249769">
    <property type="component" value="Unassembled WGS sequence"/>
</dbReference>
<dbReference type="SUPFAM" id="SSF54106">
    <property type="entry name" value="LysM domain"/>
    <property type="match status" value="1"/>
</dbReference>
<dbReference type="CDD" id="cd12797">
    <property type="entry name" value="M23_peptidase"/>
    <property type="match status" value="1"/>
</dbReference>